<dbReference type="EMBL" id="PGVA01000097">
    <property type="protein sequence ID" value="PLR79513.1"/>
    <property type="molecule type" value="Genomic_DNA"/>
</dbReference>
<evidence type="ECO:0000313" key="3">
    <source>
        <dbReference type="Proteomes" id="UP000234951"/>
    </source>
</evidence>
<comment type="caution">
    <text evidence="1">The sequence shown here is derived from an EMBL/GenBank/DDBJ whole genome shotgun (WGS) entry which is preliminary data.</text>
</comment>
<proteinExistence type="predicted"/>
<dbReference type="AlphaFoldDB" id="A0A2N5GFJ4"/>
<evidence type="ECO:0000313" key="4">
    <source>
        <dbReference type="Proteomes" id="UP000235114"/>
    </source>
</evidence>
<accession>A0A2N5GFJ4</accession>
<gene>
    <name evidence="1" type="ORF">CU635_22880</name>
    <name evidence="2" type="ORF">CVD25_22270</name>
</gene>
<dbReference type="EMBL" id="PGVD01000096">
    <property type="protein sequence ID" value="PLR88599.1"/>
    <property type="molecule type" value="Genomic_DNA"/>
</dbReference>
<sequence length="92" mass="10728">MLTTKQKEIENVPIEMKNFLIDIISEVQEKYNQTLISDSNKSLEDKHFRLGANYAYYDVLELIETQLNLFSFQLDEVPHIAPVLGEKINNKI</sequence>
<evidence type="ECO:0000313" key="1">
    <source>
        <dbReference type="EMBL" id="PLR79513.1"/>
    </source>
</evidence>
<dbReference type="Proteomes" id="UP000235114">
    <property type="component" value="Unassembled WGS sequence"/>
</dbReference>
<protein>
    <submittedName>
        <fullName evidence="1">Uncharacterized protein</fullName>
    </submittedName>
</protein>
<dbReference type="Proteomes" id="UP000234951">
    <property type="component" value="Unassembled WGS sequence"/>
</dbReference>
<evidence type="ECO:0000313" key="2">
    <source>
        <dbReference type="EMBL" id="PLR88599.1"/>
    </source>
</evidence>
<organism evidence="1 3">
    <name type="scientific">Bacillus canaveralius</name>
    <dbReference type="NCBI Taxonomy" id="1403243"/>
    <lineage>
        <taxon>Bacteria</taxon>
        <taxon>Bacillati</taxon>
        <taxon>Bacillota</taxon>
        <taxon>Bacilli</taxon>
        <taxon>Bacillales</taxon>
        <taxon>Bacillaceae</taxon>
        <taxon>Bacillus</taxon>
    </lineage>
</organism>
<reference evidence="1 3" key="1">
    <citation type="submission" date="2017-11" db="EMBL/GenBank/DDBJ databases">
        <title>Comparitive Functional Genomics of Dry Heat Resistant strains isolated from the Viking Spacecraft.</title>
        <authorList>
            <person name="Seuylemezian A."/>
            <person name="Cooper K."/>
            <person name="Vaishampayan P."/>
        </authorList>
    </citation>
    <scope>NUCLEOTIDE SEQUENCE [LARGE SCALE GENOMIC DNA]</scope>
    <source>
        <strain evidence="1 3">M4.6</strain>
    </source>
</reference>
<keyword evidence="4" id="KW-1185">Reference proteome</keyword>
<reference evidence="2 4" key="2">
    <citation type="submission" date="2017-12" db="EMBL/GenBank/DDBJ databases">
        <title>Comparative Functional Genomics of Dry Heat Resistant strains isolated from the Viking Spacecraft.</title>
        <authorList>
            <person name="Seuylemezian A."/>
            <person name="Cooper K."/>
            <person name="Vaishampayan P."/>
        </authorList>
    </citation>
    <scope>NUCLEOTIDE SEQUENCE [LARGE SCALE GENOMIC DNA]</scope>
    <source>
        <strain evidence="2 4">ATCC 29669</strain>
    </source>
</reference>
<name>A0A2N5GFJ4_9BACI</name>